<evidence type="ECO:0000313" key="1">
    <source>
        <dbReference type="EMBL" id="PXX43312.1"/>
    </source>
</evidence>
<dbReference type="OrthoDB" id="8756377at2"/>
<name>A0A318JSK1_9BURK</name>
<keyword evidence="2" id="KW-1185">Reference proteome</keyword>
<dbReference type="RefSeq" id="WP_110255839.1">
    <property type="nucleotide sequence ID" value="NZ_QJKB01000004.1"/>
</dbReference>
<dbReference type="Proteomes" id="UP000247792">
    <property type="component" value="Unassembled WGS sequence"/>
</dbReference>
<sequence length="150" mass="17254">MPRRRQLKSIAAGIADSFNSRNNDLEGYWALGKLCRFAQDQTISLLTLDLLNIVCTPESTEFNAVMHDYKVKLRVIMNKQGIPEDWLKAAKIEIDFQPEYDERLHYFRSALGDPYTVNIELMTDLGKIFSFRTGGNCKPHDPLSESRRNV</sequence>
<gene>
    <name evidence="1" type="ORF">DFR42_104313</name>
</gene>
<evidence type="ECO:0000313" key="2">
    <source>
        <dbReference type="Proteomes" id="UP000247792"/>
    </source>
</evidence>
<proteinExistence type="predicted"/>
<dbReference type="AlphaFoldDB" id="A0A318JSK1"/>
<comment type="caution">
    <text evidence="1">The sequence shown here is derived from an EMBL/GenBank/DDBJ whole genome shotgun (WGS) entry which is preliminary data.</text>
</comment>
<accession>A0A318JSK1</accession>
<reference evidence="1 2" key="1">
    <citation type="submission" date="2018-05" db="EMBL/GenBank/DDBJ databases">
        <title>Genomic Encyclopedia of Type Strains, Phase IV (KMG-IV): sequencing the most valuable type-strain genomes for metagenomic binning, comparative biology and taxonomic classification.</title>
        <authorList>
            <person name="Goeker M."/>
        </authorList>
    </citation>
    <scope>NUCLEOTIDE SEQUENCE [LARGE SCALE GENOMIC DNA]</scope>
    <source>
        <strain evidence="1 2">DSM 19792</strain>
    </source>
</reference>
<protein>
    <submittedName>
        <fullName evidence="1">Uncharacterized protein</fullName>
    </submittedName>
</protein>
<organism evidence="1 2">
    <name type="scientific">Undibacterium pigrum</name>
    <dbReference type="NCBI Taxonomy" id="401470"/>
    <lineage>
        <taxon>Bacteria</taxon>
        <taxon>Pseudomonadati</taxon>
        <taxon>Pseudomonadota</taxon>
        <taxon>Betaproteobacteria</taxon>
        <taxon>Burkholderiales</taxon>
        <taxon>Oxalobacteraceae</taxon>
        <taxon>Undibacterium</taxon>
    </lineage>
</organism>
<dbReference type="EMBL" id="QJKB01000004">
    <property type="protein sequence ID" value="PXX43312.1"/>
    <property type="molecule type" value="Genomic_DNA"/>
</dbReference>